<feature type="transmembrane region" description="Helical" evidence="7">
    <location>
        <begin position="409"/>
        <end position="431"/>
    </location>
</feature>
<dbReference type="Gene3D" id="1.20.1530.20">
    <property type="match status" value="1"/>
</dbReference>
<evidence type="ECO:0000313" key="9">
    <source>
        <dbReference type="EMBL" id="CAK7919156.1"/>
    </source>
</evidence>
<name>A0ABP0EII3_9ASCO</name>
<dbReference type="Pfam" id="PF00999">
    <property type="entry name" value="Na_H_Exchanger"/>
    <property type="match status" value="1"/>
</dbReference>
<feature type="domain" description="Cation/H+ exchanger transmembrane" evidence="8">
    <location>
        <begin position="35"/>
        <end position="425"/>
    </location>
</feature>
<feature type="transmembrane region" description="Helical" evidence="7">
    <location>
        <begin position="194"/>
        <end position="214"/>
    </location>
</feature>
<comment type="subcellular location">
    <subcellularLocation>
        <location evidence="1">Membrane</location>
        <topology evidence="1">Multi-pass membrane protein</topology>
    </subcellularLocation>
</comment>
<feature type="transmembrane region" description="Helical" evidence="7">
    <location>
        <begin position="378"/>
        <end position="403"/>
    </location>
</feature>
<evidence type="ECO:0000313" key="10">
    <source>
        <dbReference type="Proteomes" id="UP001497600"/>
    </source>
</evidence>
<dbReference type="Proteomes" id="UP001497600">
    <property type="component" value="Chromosome G"/>
</dbReference>
<keyword evidence="2" id="KW-0813">Transport</keyword>
<feature type="transmembrane region" description="Helical" evidence="7">
    <location>
        <begin position="55"/>
        <end position="74"/>
    </location>
</feature>
<sequence>MAVSTTSVAGIVAGRNPLEYSASSPYTIFLFQAVFIILLCQLVNYPLKRLQQPRVIAEVVSGILLGPTVMGRIPNFSNTCFPKASLPGLSLMANVGIILFLFIIGLEVDITFIKKNLRASLTVGMINMAIPFGLGCAIAKGIYDEYHLSDDTLPDIKFTTYMVFIAVALCITAFPVLARILTELNLIGDRVGTIVLAAGITNDLVGWILLALVVTLANASNGLNTLYILLVAAGWFLFLCYPVRLSMRFLLKKFTSDLQTGEPSQVSMLSIIVLVFISAFFTDIIGVHPIFGAFMVGVIVPRDNGYVIKITEKLEDLVNVVLIPLYFANAGLSTNLGLLNRGIDWGYTIGIILLAMVGKIVGGFFASRLNKLLWRESLAVGVLMSCKGIVEIVVLSVGLNAGIISQKVYSMFIVMALITTFATTPLALLVYPVEYREKRDKFINGEINWDGTPIAKSKNAASQSIDSSSHSLETTSLNSMSIETISKFQVSKLVVLVKSLNTISNLMHFVHDFASMSKTENDNNYKVDVKALHLREFTSRTSHLLEVSAQKSEDPLTDESNSSSILSILRIFTEMLNVHFTSSSILSPNKNHVFSINEQILESSSLLIGSHSIKSALPEDELNNFFVENNVNSEESSDFSLYKKLFHSCKCHFGLLLSNEGVTSENEKSYSDEADASTLHKHDSSGQLFGRKAINLVLNHDSVLSASDLLALHVTFKLGFNSAQVNIFVQSSITTAPRGFDQQIEKLIHYNSGIDLVIHHIKESVNFTDEIVKYRPQISSELLIVANNIGREESTLFDKNVTQIVDMSVLEGVDVLIVKAFQSN</sequence>
<keyword evidence="10" id="KW-1185">Reference proteome</keyword>
<feature type="transmembrane region" description="Helical" evidence="7">
    <location>
        <begin position="163"/>
        <end position="182"/>
    </location>
</feature>
<evidence type="ECO:0000256" key="2">
    <source>
        <dbReference type="ARBA" id="ARBA00022448"/>
    </source>
</evidence>
<evidence type="ECO:0000256" key="3">
    <source>
        <dbReference type="ARBA" id="ARBA00022692"/>
    </source>
</evidence>
<reference evidence="9 10" key="1">
    <citation type="submission" date="2024-01" db="EMBL/GenBank/DDBJ databases">
        <authorList>
            <consortium name="Genoscope - CEA"/>
            <person name="William W."/>
        </authorList>
    </citation>
    <scope>NUCLEOTIDE SEQUENCE [LARGE SCALE GENOMIC DNA]</scope>
    <source>
        <strain evidence="9 10">29B2s-10</strain>
    </source>
</reference>
<evidence type="ECO:0000256" key="7">
    <source>
        <dbReference type="SAM" id="Phobius"/>
    </source>
</evidence>
<dbReference type="PANTHER" id="PTHR32468:SF0">
    <property type="entry name" value="K(+)_H(+) ANTIPORTER 1"/>
    <property type="match status" value="1"/>
</dbReference>
<feature type="transmembrane region" description="Helical" evidence="7">
    <location>
        <begin position="266"/>
        <end position="291"/>
    </location>
</feature>
<evidence type="ECO:0000256" key="1">
    <source>
        <dbReference type="ARBA" id="ARBA00004141"/>
    </source>
</evidence>
<dbReference type="InterPro" id="IPR006153">
    <property type="entry name" value="Cation/H_exchanger_TM"/>
</dbReference>
<protein>
    <submittedName>
        <fullName evidence="9">K(+)/H(+) antiporter 1</fullName>
    </submittedName>
</protein>
<evidence type="ECO:0000259" key="8">
    <source>
        <dbReference type="Pfam" id="PF00999"/>
    </source>
</evidence>
<dbReference type="InterPro" id="IPR050794">
    <property type="entry name" value="CPA2_transporter"/>
</dbReference>
<feature type="transmembrane region" description="Helical" evidence="7">
    <location>
        <begin position="120"/>
        <end position="143"/>
    </location>
</feature>
<gene>
    <name evidence="9" type="primary">KHA1</name>
    <name evidence="9" type="ORF">CAAN4_G16578</name>
</gene>
<dbReference type="InterPro" id="IPR038770">
    <property type="entry name" value="Na+/solute_symporter_sf"/>
</dbReference>
<keyword evidence="4 7" id="KW-1133">Transmembrane helix</keyword>
<dbReference type="PANTHER" id="PTHR32468">
    <property type="entry name" value="CATION/H + ANTIPORTER"/>
    <property type="match status" value="1"/>
</dbReference>
<organism evidence="9 10">
    <name type="scientific">[Candida] anglica</name>
    <dbReference type="NCBI Taxonomy" id="148631"/>
    <lineage>
        <taxon>Eukaryota</taxon>
        <taxon>Fungi</taxon>
        <taxon>Dikarya</taxon>
        <taxon>Ascomycota</taxon>
        <taxon>Saccharomycotina</taxon>
        <taxon>Pichiomycetes</taxon>
        <taxon>Debaryomycetaceae</taxon>
        <taxon>Kurtzmaniella</taxon>
    </lineage>
</organism>
<keyword evidence="6 7" id="KW-0472">Membrane</keyword>
<proteinExistence type="predicted"/>
<keyword evidence="3 7" id="KW-0812">Transmembrane</keyword>
<evidence type="ECO:0000256" key="4">
    <source>
        <dbReference type="ARBA" id="ARBA00022989"/>
    </source>
</evidence>
<feature type="transmembrane region" description="Helical" evidence="7">
    <location>
        <begin position="86"/>
        <end position="108"/>
    </location>
</feature>
<feature type="transmembrane region" description="Helical" evidence="7">
    <location>
        <begin position="26"/>
        <end position="43"/>
    </location>
</feature>
<evidence type="ECO:0000256" key="5">
    <source>
        <dbReference type="ARBA" id="ARBA00023065"/>
    </source>
</evidence>
<evidence type="ECO:0000256" key="6">
    <source>
        <dbReference type="ARBA" id="ARBA00023136"/>
    </source>
</evidence>
<accession>A0ABP0EII3</accession>
<feature type="transmembrane region" description="Helical" evidence="7">
    <location>
        <begin position="345"/>
        <end position="366"/>
    </location>
</feature>
<keyword evidence="5" id="KW-0406">Ion transport</keyword>
<dbReference type="EMBL" id="OZ004259">
    <property type="protein sequence ID" value="CAK7919156.1"/>
    <property type="molecule type" value="Genomic_DNA"/>
</dbReference>
<feature type="transmembrane region" description="Helical" evidence="7">
    <location>
        <begin position="226"/>
        <end position="245"/>
    </location>
</feature>